<dbReference type="VEuPathDB" id="FungiDB:F4678DRAFT_332763"/>
<gene>
    <name evidence="2" type="ORF">NPX13_g8756</name>
</gene>
<dbReference type="AlphaFoldDB" id="A0A9W8N7M5"/>
<name>A0A9W8N7M5_9PEZI</name>
<feature type="region of interest" description="Disordered" evidence="1">
    <location>
        <begin position="174"/>
        <end position="275"/>
    </location>
</feature>
<dbReference type="EMBL" id="JANPWZ010001983">
    <property type="protein sequence ID" value="KAJ3561930.1"/>
    <property type="molecule type" value="Genomic_DNA"/>
</dbReference>
<comment type="caution">
    <text evidence="2">The sequence shown here is derived from an EMBL/GenBank/DDBJ whole genome shotgun (WGS) entry which is preliminary data.</text>
</comment>
<sequence length="275" mass="28742">MTDLSRQSAFMPTIKCSNCGNQVEISMMGDHVCGGSNEPTASEPVPPMPDLLGGALSSFKQNVFDKFTRVPPTVDTSAANRTFARDQLTPVSASTGSQAISPKTPMNGRLGAGSSGEDYFSPAIAGSPRRPGGYGGFSAESEPEEGEAAYGTSPNNKQATNLLTRMNSIAPGPFEVARTRSAKKNAFPRTASRDDNADSSDDVSRLGSSIERPGTAASSSSGRSGSIALPKMPRKNGYGGFGPPQREGEDASPQPLAFGKRSETFPDQLLKGGRK</sequence>
<proteinExistence type="predicted"/>
<accession>A0A9W8N7M5</accession>
<protein>
    <submittedName>
        <fullName evidence="2">Uncharacterized protein</fullName>
    </submittedName>
</protein>
<evidence type="ECO:0000313" key="2">
    <source>
        <dbReference type="EMBL" id="KAJ3561930.1"/>
    </source>
</evidence>
<reference evidence="2" key="1">
    <citation type="submission" date="2022-07" db="EMBL/GenBank/DDBJ databases">
        <title>Genome Sequence of Xylaria arbuscula.</title>
        <authorList>
            <person name="Buettner E."/>
        </authorList>
    </citation>
    <scope>NUCLEOTIDE SEQUENCE</scope>
    <source>
        <strain evidence="2">VT107</strain>
    </source>
</reference>
<evidence type="ECO:0000313" key="3">
    <source>
        <dbReference type="Proteomes" id="UP001148614"/>
    </source>
</evidence>
<dbReference type="Proteomes" id="UP001148614">
    <property type="component" value="Unassembled WGS sequence"/>
</dbReference>
<organism evidence="2 3">
    <name type="scientific">Xylaria arbuscula</name>
    <dbReference type="NCBI Taxonomy" id="114810"/>
    <lineage>
        <taxon>Eukaryota</taxon>
        <taxon>Fungi</taxon>
        <taxon>Dikarya</taxon>
        <taxon>Ascomycota</taxon>
        <taxon>Pezizomycotina</taxon>
        <taxon>Sordariomycetes</taxon>
        <taxon>Xylariomycetidae</taxon>
        <taxon>Xylariales</taxon>
        <taxon>Xylariaceae</taxon>
        <taxon>Xylaria</taxon>
    </lineage>
</organism>
<feature type="compositionally biased region" description="Polar residues" evidence="1">
    <location>
        <begin position="89"/>
        <end position="101"/>
    </location>
</feature>
<feature type="region of interest" description="Disordered" evidence="1">
    <location>
        <begin position="89"/>
        <end position="158"/>
    </location>
</feature>
<keyword evidence="3" id="KW-1185">Reference proteome</keyword>
<evidence type="ECO:0000256" key="1">
    <source>
        <dbReference type="SAM" id="MobiDB-lite"/>
    </source>
</evidence>